<gene>
    <name evidence="2" type="ORF">PGLA1383_LOCUS50958</name>
    <name evidence="3" type="ORF">PGLA2088_LOCUS47374</name>
</gene>
<dbReference type="EMBL" id="CAJNNV010031273">
    <property type="protein sequence ID" value="CAE8635354.1"/>
    <property type="molecule type" value="Genomic_DNA"/>
</dbReference>
<evidence type="ECO:0000313" key="4">
    <source>
        <dbReference type="Proteomes" id="UP000626109"/>
    </source>
</evidence>
<name>A0A813LPE6_POLGL</name>
<proteinExistence type="inferred from homology"/>
<dbReference type="PANTHER" id="PTHR42964:SF1">
    <property type="entry name" value="POLYKETIDE BIOSYNTHESIS ENOYL-COA HYDRATASE PKSH-RELATED"/>
    <property type="match status" value="1"/>
</dbReference>
<dbReference type="OMA" id="NAMRKCP"/>
<dbReference type="Pfam" id="PF00378">
    <property type="entry name" value="ECH_1"/>
    <property type="match status" value="1"/>
</dbReference>
<protein>
    <recommendedName>
        <fullName evidence="6">Enoyl-CoA hydratase</fullName>
    </recommendedName>
</protein>
<dbReference type="Gene3D" id="1.10.12.10">
    <property type="entry name" value="Lyase 2-enoyl-coa Hydratase, Chain A, domain 2"/>
    <property type="match status" value="1"/>
</dbReference>
<keyword evidence="5" id="KW-1185">Reference proteome</keyword>
<dbReference type="SUPFAM" id="SSF52096">
    <property type="entry name" value="ClpP/crotonase"/>
    <property type="match status" value="1"/>
</dbReference>
<dbReference type="InterPro" id="IPR014748">
    <property type="entry name" value="Enoyl-CoA_hydra_C"/>
</dbReference>
<dbReference type="InterPro" id="IPR001753">
    <property type="entry name" value="Enoyl-CoA_hydra/iso"/>
</dbReference>
<comment type="similarity">
    <text evidence="1">Belongs to the enoyl-CoA hydratase/isomerase family.</text>
</comment>
<evidence type="ECO:0000313" key="2">
    <source>
        <dbReference type="EMBL" id="CAE8635354.1"/>
    </source>
</evidence>
<sequence length="256" mass="26889">MADAGQPTLLSLEGGVATITLNRPKERNSISTSMLNSFCDQLKACMADDAVRVVVLTNAGNTFCAGANLKGGGEAPRYSFVDLLNTMRDGPKVVVGKINGHCAGGGFGIAATCDISVISDKAQLGFTEVRIGVAPAMISVVCLPKLRRGEAAEFMLTGEKISAARATQAGLLNYCVPPEELEAKVAHIVGMLLRGGPKALAATKSLLYRVPTMSTADAFKWTEELSLGLFQSEEAQAGIAAMMQKVDAPWVPKSKL</sequence>
<evidence type="ECO:0000256" key="1">
    <source>
        <dbReference type="ARBA" id="ARBA00005254"/>
    </source>
</evidence>
<dbReference type="OrthoDB" id="448450at2759"/>
<dbReference type="CDD" id="cd06558">
    <property type="entry name" value="crotonase-like"/>
    <property type="match status" value="1"/>
</dbReference>
<comment type="caution">
    <text evidence="3">The sequence shown here is derived from an EMBL/GenBank/DDBJ whole genome shotgun (WGS) entry which is preliminary data.</text>
</comment>
<dbReference type="InterPro" id="IPR051683">
    <property type="entry name" value="Enoyl-CoA_Hydratase/Isomerase"/>
</dbReference>
<reference evidence="3" key="1">
    <citation type="submission" date="2021-02" db="EMBL/GenBank/DDBJ databases">
        <authorList>
            <person name="Dougan E. K."/>
            <person name="Rhodes N."/>
            <person name="Thang M."/>
            <person name="Chan C."/>
        </authorList>
    </citation>
    <scope>NUCLEOTIDE SEQUENCE</scope>
</reference>
<evidence type="ECO:0000313" key="5">
    <source>
        <dbReference type="Proteomes" id="UP000654075"/>
    </source>
</evidence>
<accession>A0A813LPE6</accession>
<dbReference type="PANTHER" id="PTHR42964">
    <property type="entry name" value="ENOYL-COA HYDRATASE"/>
    <property type="match status" value="1"/>
</dbReference>
<dbReference type="InterPro" id="IPR029045">
    <property type="entry name" value="ClpP/crotonase-like_dom_sf"/>
</dbReference>
<dbReference type="Proteomes" id="UP000654075">
    <property type="component" value="Unassembled WGS sequence"/>
</dbReference>
<dbReference type="EMBL" id="CAJNNW010036460">
    <property type="protein sequence ID" value="CAE8734585.1"/>
    <property type="molecule type" value="Genomic_DNA"/>
</dbReference>
<dbReference type="Proteomes" id="UP000626109">
    <property type="component" value="Unassembled WGS sequence"/>
</dbReference>
<organism evidence="3 4">
    <name type="scientific">Polarella glacialis</name>
    <name type="common">Dinoflagellate</name>
    <dbReference type="NCBI Taxonomy" id="89957"/>
    <lineage>
        <taxon>Eukaryota</taxon>
        <taxon>Sar</taxon>
        <taxon>Alveolata</taxon>
        <taxon>Dinophyceae</taxon>
        <taxon>Suessiales</taxon>
        <taxon>Suessiaceae</taxon>
        <taxon>Polarella</taxon>
    </lineage>
</organism>
<dbReference type="Gene3D" id="3.90.226.10">
    <property type="entry name" value="2-enoyl-CoA Hydratase, Chain A, domain 1"/>
    <property type="match status" value="1"/>
</dbReference>
<evidence type="ECO:0008006" key="6">
    <source>
        <dbReference type="Google" id="ProtNLM"/>
    </source>
</evidence>
<evidence type="ECO:0000313" key="3">
    <source>
        <dbReference type="EMBL" id="CAE8734585.1"/>
    </source>
</evidence>
<dbReference type="AlphaFoldDB" id="A0A813LPE6"/>